<keyword evidence="8 12" id="KW-0274">FAD</keyword>
<comment type="cofactor">
    <cofactor evidence="1 12">
        <name>FAD</name>
        <dbReference type="ChEBI" id="CHEBI:57692"/>
    </cofactor>
</comment>
<name>A0A078KUY2_9FIRM</name>
<gene>
    <name evidence="14" type="primary">nadB</name>
    <name evidence="14" type="ORF">CCDG5_1895</name>
</gene>
<evidence type="ECO:0000256" key="9">
    <source>
        <dbReference type="ARBA" id="ARBA00023002"/>
    </source>
</evidence>
<dbReference type="HOGENOM" id="CLU_014312_3_0_9"/>
<dbReference type="PRINTS" id="PR00368">
    <property type="entry name" value="FADPNR"/>
</dbReference>
<evidence type="ECO:0000256" key="4">
    <source>
        <dbReference type="ARBA" id="ARBA00012173"/>
    </source>
</evidence>
<proteinExistence type="inferred from homology"/>
<comment type="similarity">
    <text evidence="3 12">Belongs to the FAD-dependent oxidoreductase 2 family. NadB subfamily.</text>
</comment>
<dbReference type="InterPro" id="IPR027477">
    <property type="entry name" value="Succ_DH/fumarate_Rdtase_cat_sf"/>
</dbReference>
<dbReference type="OrthoDB" id="9806724at2"/>
<dbReference type="STRING" id="29343.CCDG5_1895"/>
<evidence type="ECO:0000256" key="7">
    <source>
        <dbReference type="ARBA" id="ARBA00022642"/>
    </source>
</evidence>
<sequence length="495" mass="54774">MLNNNTTVPTYDVVIAGTGVSGLYAALNVDPSLSILIVSKRELELSNSALAQGGIAAVLDRDKDSREKHIRDTLIAGGYKNKLEAVEVLVDEGPRDVRRLIELGVDFDRDSLGRLHMTLEGGHSINRIVHHKDTTGLEVVQKLAAHVKNKNNITVMENAAIMKMDKIDGGFCLGILKDGGLLNVCSRYAILATGGIGRVYKYTTNSKIATGDGIVLAHRLGAKVSGLSLIQFHPTAFAAREERERFLISESVRGEGAYLLNCRGERFMPSYDERGELAPRDVVSRCIMEESKRTGSEDFYLDITAQDPEFVKKRFPSIYSKCLAEGIDITKDRIPVFPCQHYLMGGIDVDTYSRTSVGRLYAVGECSRTGVHGNNRLASNSLLEALVFSRRAALDISERVRNEENTLRPRALFEMKKGKPLPTGIRSEVRSIVQSSFFVNPNFDAAKKGLARVCELDDMLEHTEFEYSLDLLEAKSLVKIAKLILTEVTDESFQL</sequence>
<evidence type="ECO:0000256" key="11">
    <source>
        <dbReference type="NCBIfam" id="TIGR00551"/>
    </source>
</evidence>
<keyword evidence="7 12" id="KW-0662">Pyridine nucleotide biosynthesis</keyword>
<keyword evidence="6 12" id="KW-0285">Flavoprotein</keyword>
<dbReference type="Gene3D" id="3.50.50.60">
    <property type="entry name" value="FAD/NAD(P)-binding domain"/>
    <property type="match status" value="1"/>
</dbReference>
<evidence type="ECO:0000256" key="1">
    <source>
        <dbReference type="ARBA" id="ARBA00001974"/>
    </source>
</evidence>
<dbReference type="SUPFAM" id="SSF51905">
    <property type="entry name" value="FAD/NAD(P)-binding domain"/>
    <property type="match status" value="1"/>
</dbReference>
<reference evidence="15" key="1">
    <citation type="submission" date="2014-07" db="EMBL/GenBank/DDBJ databases">
        <authorList>
            <person name="Wibberg D."/>
        </authorList>
    </citation>
    <scope>NUCLEOTIDE SEQUENCE [LARGE SCALE GENOMIC DNA]</scope>
    <source>
        <strain evidence="15">DG5</strain>
    </source>
</reference>
<keyword evidence="15" id="KW-1185">Reference proteome</keyword>
<evidence type="ECO:0000256" key="10">
    <source>
        <dbReference type="ARBA" id="ARBA00048305"/>
    </source>
</evidence>
<dbReference type="EMBL" id="LM995447">
    <property type="protein sequence ID" value="CDZ24990.1"/>
    <property type="molecule type" value="Genomic_DNA"/>
</dbReference>
<dbReference type="UniPathway" id="UPA00253">
    <property type="reaction ID" value="UER00326"/>
</dbReference>
<evidence type="ECO:0000256" key="12">
    <source>
        <dbReference type="RuleBase" id="RU362049"/>
    </source>
</evidence>
<dbReference type="GO" id="GO:0005737">
    <property type="term" value="C:cytoplasm"/>
    <property type="evidence" value="ECO:0007669"/>
    <property type="project" value="UniProtKB-SubCell"/>
</dbReference>
<dbReference type="PANTHER" id="PTHR42716">
    <property type="entry name" value="L-ASPARTATE OXIDASE"/>
    <property type="match status" value="1"/>
</dbReference>
<comment type="function">
    <text evidence="12">Catalyzes the oxidation of L-aspartate to iminoaspartate.</text>
</comment>
<evidence type="ECO:0000313" key="14">
    <source>
        <dbReference type="EMBL" id="CDZ24990.1"/>
    </source>
</evidence>
<evidence type="ECO:0000259" key="13">
    <source>
        <dbReference type="Pfam" id="PF00890"/>
    </source>
</evidence>
<protein>
    <recommendedName>
        <fullName evidence="5 11">L-aspartate oxidase</fullName>
        <ecNumber evidence="4 11">1.4.3.16</ecNumber>
    </recommendedName>
</protein>
<evidence type="ECO:0000256" key="5">
    <source>
        <dbReference type="ARBA" id="ARBA00021901"/>
    </source>
</evidence>
<keyword evidence="9 12" id="KW-0560">Oxidoreductase</keyword>
<feature type="domain" description="FAD-dependent oxidoreductase 2 FAD-binding" evidence="13">
    <location>
        <begin position="12"/>
        <end position="382"/>
    </location>
</feature>
<accession>A0A078KUY2</accession>
<dbReference type="Pfam" id="PF00890">
    <property type="entry name" value="FAD_binding_2"/>
    <property type="match status" value="1"/>
</dbReference>
<dbReference type="InterPro" id="IPR003953">
    <property type="entry name" value="FAD-dep_OxRdtase_2_FAD-bd"/>
</dbReference>
<dbReference type="Proteomes" id="UP000032431">
    <property type="component" value="Chromosome I"/>
</dbReference>
<organism evidence="14 15">
    <name type="scientific">[Clostridium] cellulosi</name>
    <dbReference type="NCBI Taxonomy" id="29343"/>
    <lineage>
        <taxon>Bacteria</taxon>
        <taxon>Bacillati</taxon>
        <taxon>Bacillota</taxon>
        <taxon>Clostridia</taxon>
        <taxon>Eubacteriales</taxon>
        <taxon>Oscillospiraceae</taxon>
        <taxon>Oscillospiraceae incertae sedis</taxon>
    </lineage>
</organism>
<evidence type="ECO:0000256" key="3">
    <source>
        <dbReference type="ARBA" id="ARBA00008562"/>
    </source>
</evidence>
<dbReference type="GO" id="GO:0033765">
    <property type="term" value="F:steroid dehydrogenase activity, acting on the CH-CH group of donors"/>
    <property type="evidence" value="ECO:0007669"/>
    <property type="project" value="UniProtKB-ARBA"/>
</dbReference>
<evidence type="ECO:0000256" key="6">
    <source>
        <dbReference type="ARBA" id="ARBA00022630"/>
    </source>
</evidence>
<dbReference type="NCBIfam" id="NF004820">
    <property type="entry name" value="PRK06175.1"/>
    <property type="match status" value="1"/>
</dbReference>
<dbReference type="PANTHER" id="PTHR42716:SF2">
    <property type="entry name" value="L-ASPARTATE OXIDASE, CHLOROPLASTIC"/>
    <property type="match status" value="1"/>
</dbReference>
<dbReference type="FunFam" id="3.90.700.10:FF:000002">
    <property type="entry name" value="L-aspartate oxidase"/>
    <property type="match status" value="1"/>
</dbReference>
<dbReference type="Gene3D" id="3.90.700.10">
    <property type="entry name" value="Succinate dehydrogenase/fumarate reductase flavoprotein, catalytic domain"/>
    <property type="match status" value="1"/>
</dbReference>
<comment type="pathway">
    <text evidence="2 12">Cofactor biosynthesis; NAD(+) biosynthesis; iminoaspartate from L-aspartate (oxidase route): step 1/1.</text>
</comment>
<evidence type="ECO:0000256" key="2">
    <source>
        <dbReference type="ARBA" id="ARBA00004950"/>
    </source>
</evidence>
<comment type="catalytic activity">
    <reaction evidence="10">
        <text>L-aspartate + O2 = iminosuccinate + H2O2</text>
        <dbReference type="Rhea" id="RHEA:25876"/>
        <dbReference type="ChEBI" id="CHEBI:15379"/>
        <dbReference type="ChEBI" id="CHEBI:16240"/>
        <dbReference type="ChEBI" id="CHEBI:29991"/>
        <dbReference type="ChEBI" id="CHEBI:77875"/>
        <dbReference type="EC" id="1.4.3.16"/>
    </reaction>
    <physiologicalReaction direction="left-to-right" evidence="10">
        <dbReference type="Rhea" id="RHEA:25877"/>
    </physiologicalReaction>
</comment>
<evidence type="ECO:0000313" key="15">
    <source>
        <dbReference type="Proteomes" id="UP000032431"/>
    </source>
</evidence>
<dbReference type="GO" id="GO:0034628">
    <property type="term" value="P:'de novo' NAD+ biosynthetic process from L-aspartate"/>
    <property type="evidence" value="ECO:0007669"/>
    <property type="project" value="TreeGrafter"/>
</dbReference>
<dbReference type="EC" id="1.4.3.16" evidence="4 11"/>
<evidence type="ECO:0000256" key="8">
    <source>
        <dbReference type="ARBA" id="ARBA00022827"/>
    </source>
</evidence>
<dbReference type="SUPFAM" id="SSF56425">
    <property type="entry name" value="Succinate dehydrogenase/fumarate reductase flavoprotein, catalytic domain"/>
    <property type="match status" value="1"/>
</dbReference>
<dbReference type="KEGG" id="ccel:CCDG5_1895"/>
<dbReference type="InterPro" id="IPR036188">
    <property type="entry name" value="FAD/NAD-bd_sf"/>
</dbReference>
<dbReference type="InterPro" id="IPR005288">
    <property type="entry name" value="NadB"/>
</dbReference>
<comment type="subcellular location">
    <subcellularLocation>
        <location evidence="12">Cytoplasm</location>
    </subcellularLocation>
</comment>
<dbReference type="PATRIC" id="fig|29343.3.peg.1988"/>
<dbReference type="AlphaFoldDB" id="A0A078KUY2"/>
<dbReference type="NCBIfam" id="TIGR00551">
    <property type="entry name" value="nadB"/>
    <property type="match status" value="1"/>
</dbReference>
<dbReference type="GO" id="GO:0008734">
    <property type="term" value="F:L-aspartate oxidase activity"/>
    <property type="evidence" value="ECO:0007669"/>
    <property type="project" value="UniProtKB-UniRule"/>
</dbReference>